<reference evidence="1 2" key="1">
    <citation type="submission" date="2020-02" db="EMBL/GenBank/DDBJ databases">
        <title>Full genome sequence of Nocardioides sp. R-3366.</title>
        <authorList>
            <person name="Im W.-T."/>
        </authorList>
    </citation>
    <scope>NUCLEOTIDE SEQUENCE [LARGE SCALE GENOMIC DNA]</scope>
    <source>
        <strain evidence="1 2">R-3366</strain>
    </source>
</reference>
<dbReference type="GO" id="GO:0008168">
    <property type="term" value="F:methyltransferase activity"/>
    <property type="evidence" value="ECO:0007669"/>
    <property type="project" value="UniProtKB-KW"/>
</dbReference>
<gene>
    <name evidence="1" type="ORF">G5V58_13090</name>
</gene>
<evidence type="ECO:0000313" key="1">
    <source>
        <dbReference type="EMBL" id="QIG45956.1"/>
    </source>
</evidence>
<dbReference type="EMBL" id="CP049257">
    <property type="protein sequence ID" value="QIG45956.1"/>
    <property type="molecule type" value="Genomic_DNA"/>
</dbReference>
<dbReference type="Pfam" id="PF13489">
    <property type="entry name" value="Methyltransf_23"/>
    <property type="match status" value="1"/>
</dbReference>
<dbReference type="AlphaFoldDB" id="A0A6G6WL76"/>
<accession>A0A6G6WL76</accession>
<dbReference type="GO" id="GO:0032259">
    <property type="term" value="P:methylation"/>
    <property type="evidence" value="ECO:0007669"/>
    <property type="project" value="UniProtKB-KW"/>
</dbReference>
<evidence type="ECO:0000313" key="2">
    <source>
        <dbReference type="Proteomes" id="UP000502996"/>
    </source>
</evidence>
<protein>
    <submittedName>
        <fullName evidence="1">Class I SAM-dependent methyltransferase</fullName>
    </submittedName>
</protein>
<dbReference type="InterPro" id="IPR034660">
    <property type="entry name" value="DinB/YfiT-like"/>
</dbReference>
<keyword evidence="1" id="KW-0808">Transferase</keyword>
<dbReference type="KEGG" id="nano:G5V58_13090"/>
<name>A0A6G6WL76_9ACTN</name>
<dbReference type="Gene3D" id="3.40.50.150">
    <property type="entry name" value="Vaccinia Virus protein VP39"/>
    <property type="match status" value="1"/>
</dbReference>
<organism evidence="1 2">
    <name type="scientific">Nocardioides anomalus</name>
    <dbReference type="NCBI Taxonomy" id="2712223"/>
    <lineage>
        <taxon>Bacteria</taxon>
        <taxon>Bacillati</taxon>
        <taxon>Actinomycetota</taxon>
        <taxon>Actinomycetes</taxon>
        <taxon>Propionibacteriales</taxon>
        <taxon>Nocardioidaceae</taxon>
        <taxon>Nocardioides</taxon>
    </lineage>
</organism>
<dbReference type="PANTHER" id="PTHR43861">
    <property type="entry name" value="TRANS-ACONITATE 2-METHYLTRANSFERASE-RELATED"/>
    <property type="match status" value="1"/>
</dbReference>
<proteinExistence type="predicted"/>
<sequence length="295" mass="31274">MLEQDEPTFANWDQDETAVAERYDLQDPADVAPALVAAAEAVARRYDALCDAPEATWARRGLRSNGSEFTVDTIARYHLHDVLHHRHDVRAFAARATAAAYDGGAEAFSAAVAELTDEVRESLDAFAAAVQGAGAGGAVLEVGSGGGRDAAALEERGLTVRRTDVSRGFVDRLRALGHEADVLDPLGDDLGGPYDGVWANASLLHVARADLPTVLARLASATRAGGVLGLSLKEGDGEAWSTHGHVPAPRRFTYWREGPLRAALEGAGWRVDHLARRTGGGEQAWLAVRAVRGAT</sequence>
<dbReference type="InterPro" id="IPR029063">
    <property type="entry name" value="SAM-dependent_MTases_sf"/>
</dbReference>
<dbReference type="CDD" id="cd02440">
    <property type="entry name" value="AdoMet_MTases"/>
    <property type="match status" value="1"/>
</dbReference>
<dbReference type="Proteomes" id="UP000502996">
    <property type="component" value="Chromosome"/>
</dbReference>
<keyword evidence="2" id="KW-1185">Reference proteome</keyword>
<keyword evidence="1" id="KW-0489">Methyltransferase</keyword>
<dbReference type="SUPFAM" id="SSF109854">
    <property type="entry name" value="DinB/YfiT-like putative metalloenzymes"/>
    <property type="match status" value="1"/>
</dbReference>
<dbReference type="SUPFAM" id="SSF53335">
    <property type="entry name" value="S-adenosyl-L-methionine-dependent methyltransferases"/>
    <property type="match status" value="1"/>
</dbReference>